<dbReference type="InterPro" id="IPR001750">
    <property type="entry name" value="ND/Mrp_TM"/>
</dbReference>
<comment type="similarity">
    <text evidence="2 16">Belongs to the complex I subunit 4 family.</text>
</comment>
<keyword evidence="9 16" id="KW-0249">Electron transport</keyword>
<accession>A0AB39A5Y6</accession>
<geneLocation type="mitochondrion" evidence="19"/>
<evidence type="ECO:0000256" key="14">
    <source>
        <dbReference type="ARBA" id="ARBA00023136"/>
    </source>
</evidence>
<dbReference type="PANTHER" id="PTHR43507">
    <property type="entry name" value="NADH-UBIQUINONE OXIDOREDUCTASE CHAIN 4"/>
    <property type="match status" value="1"/>
</dbReference>
<keyword evidence="11 16" id="KW-0520">NAD</keyword>
<comment type="subcellular location">
    <subcellularLocation>
        <location evidence="1 16">Mitochondrion membrane</location>
        <topology evidence="1 16">Multi-pass membrane protein</topology>
    </subcellularLocation>
</comment>
<evidence type="ECO:0000256" key="1">
    <source>
        <dbReference type="ARBA" id="ARBA00004225"/>
    </source>
</evidence>
<keyword evidence="14 16" id="KW-0472">Membrane</keyword>
<organism evidence="19">
    <name type="scientific">Chaetopterus qiani</name>
    <dbReference type="NCBI Taxonomy" id="3230731"/>
    <lineage>
        <taxon>Eukaryota</taxon>
        <taxon>Metazoa</taxon>
        <taxon>Spiralia</taxon>
        <taxon>Lophotrochozoa</taxon>
        <taxon>Annelida</taxon>
        <taxon>Polychaeta</taxon>
        <taxon>Sedentaria</taxon>
        <taxon>Chaetopteridae</taxon>
        <taxon>Chaetopterus</taxon>
    </lineage>
</organism>
<dbReference type="PRINTS" id="PR01437">
    <property type="entry name" value="NUOXDRDTASE4"/>
</dbReference>
<evidence type="ECO:0000256" key="4">
    <source>
        <dbReference type="ARBA" id="ARBA00021006"/>
    </source>
</evidence>
<keyword evidence="7 16" id="KW-0812">Transmembrane</keyword>
<evidence type="ECO:0000256" key="5">
    <source>
        <dbReference type="ARBA" id="ARBA00022448"/>
    </source>
</evidence>
<evidence type="ECO:0000256" key="6">
    <source>
        <dbReference type="ARBA" id="ARBA00022660"/>
    </source>
</evidence>
<keyword evidence="12 16" id="KW-0830">Ubiquinone</keyword>
<reference evidence="19" key="1">
    <citation type="journal article" date="2024" name="Front. Mar. Sci.">
        <title>Unraveling the phylogeny of Chaetopteridae (Annelida) through mitochondrial genome analysis.</title>
        <authorList>
            <person name="Wu X."/>
            <person name="Su X."/>
            <person name="Wang Y."/>
            <person name="He C."/>
            <person name="Qiu J.-W."/>
            <person name="Zhang Y."/>
        </authorList>
    </citation>
    <scope>NUCLEOTIDE SEQUENCE</scope>
</reference>
<feature type="transmembrane region" description="Helical" evidence="16">
    <location>
        <begin position="178"/>
        <end position="201"/>
    </location>
</feature>
<dbReference type="Pfam" id="PF00361">
    <property type="entry name" value="Proton_antipo_M"/>
    <property type="match status" value="1"/>
</dbReference>
<feature type="transmembrane region" description="Helical" evidence="16">
    <location>
        <begin position="213"/>
        <end position="239"/>
    </location>
</feature>
<evidence type="ECO:0000256" key="9">
    <source>
        <dbReference type="ARBA" id="ARBA00022982"/>
    </source>
</evidence>
<dbReference type="AlphaFoldDB" id="A0AB39A5Y6"/>
<dbReference type="GO" id="GO:0008137">
    <property type="term" value="F:NADH dehydrogenase (ubiquinone) activity"/>
    <property type="evidence" value="ECO:0007669"/>
    <property type="project" value="UniProtKB-UniRule"/>
</dbReference>
<name>A0AB39A5Y6_9ANNE</name>
<evidence type="ECO:0000313" key="19">
    <source>
        <dbReference type="EMBL" id="XDF18976.1"/>
    </source>
</evidence>
<protein>
    <recommendedName>
        <fullName evidence="4 16">NADH-ubiquinone oxidoreductase chain 4</fullName>
        <ecNumber evidence="3 16">7.1.1.2</ecNumber>
    </recommendedName>
</protein>
<evidence type="ECO:0000256" key="7">
    <source>
        <dbReference type="ARBA" id="ARBA00022692"/>
    </source>
</evidence>
<proteinExistence type="inferred from homology"/>
<dbReference type="GO" id="GO:0048039">
    <property type="term" value="F:ubiquinone binding"/>
    <property type="evidence" value="ECO:0007669"/>
    <property type="project" value="TreeGrafter"/>
</dbReference>
<feature type="transmembrane region" description="Helical" evidence="16">
    <location>
        <begin position="75"/>
        <end position="94"/>
    </location>
</feature>
<evidence type="ECO:0000256" key="16">
    <source>
        <dbReference type="RuleBase" id="RU003297"/>
    </source>
</evidence>
<evidence type="ECO:0000256" key="13">
    <source>
        <dbReference type="ARBA" id="ARBA00023128"/>
    </source>
</evidence>
<dbReference type="InterPro" id="IPR003918">
    <property type="entry name" value="NADH_UbQ_OxRdtase"/>
</dbReference>
<keyword evidence="10 16" id="KW-1133">Transmembrane helix</keyword>
<keyword evidence="13 16" id="KW-0496">Mitochondrion</keyword>
<feature type="transmembrane region" description="Helical" evidence="16">
    <location>
        <begin position="333"/>
        <end position="353"/>
    </location>
</feature>
<feature type="transmembrane region" description="Helical" evidence="16">
    <location>
        <begin position="300"/>
        <end position="321"/>
    </location>
</feature>
<dbReference type="EC" id="7.1.1.2" evidence="3 16"/>
<evidence type="ECO:0000256" key="15">
    <source>
        <dbReference type="ARBA" id="ARBA00049551"/>
    </source>
</evidence>
<evidence type="ECO:0000259" key="18">
    <source>
        <dbReference type="Pfam" id="PF01059"/>
    </source>
</evidence>
<comment type="catalytic activity">
    <reaction evidence="15 16">
        <text>a ubiquinone + NADH + 5 H(+)(in) = a ubiquinol + NAD(+) + 4 H(+)(out)</text>
        <dbReference type="Rhea" id="RHEA:29091"/>
        <dbReference type="Rhea" id="RHEA-COMP:9565"/>
        <dbReference type="Rhea" id="RHEA-COMP:9566"/>
        <dbReference type="ChEBI" id="CHEBI:15378"/>
        <dbReference type="ChEBI" id="CHEBI:16389"/>
        <dbReference type="ChEBI" id="CHEBI:17976"/>
        <dbReference type="ChEBI" id="CHEBI:57540"/>
        <dbReference type="ChEBI" id="CHEBI:57945"/>
        <dbReference type="EC" id="7.1.1.2"/>
    </reaction>
</comment>
<dbReference type="InterPro" id="IPR000260">
    <property type="entry name" value="NADH4_N"/>
</dbReference>
<feature type="transmembrane region" description="Helical" evidence="16">
    <location>
        <begin position="269"/>
        <end position="294"/>
    </location>
</feature>
<feature type="domain" description="NADH:ubiquinone oxidoreductase chain 4 N-terminal" evidence="18">
    <location>
        <begin position="6"/>
        <end position="92"/>
    </location>
</feature>
<feature type="transmembrane region" description="Helical" evidence="16">
    <location>
        <begin position="12"/>
        <end position="32"/>
    </location>
</feature>
<evidence type="ECO:0000256" key="11">
    <source>
        <dbReference type="ARBA" id="ARBA00023027"/>
    </source>
</evidence>
<evidence type="ECO:0000256" key="8">
    <source>
        <dbReference type="ARBA" id="ARBA00022967"/>
    </source>
</evidence>
<feature type="transmembrane region" description="Helical" evidence="16">
    <location>
        <begin position="418"/>
        <end position="434"/>
    </location>
</feature>
<dbReference type="GO" id="GO:0003954">
    <property type="term" value="F:NADH dehydrogenase activity"/>
    <property type="evidence" value="ECO:0007669"/>
    <property type="project" value="TreeGrafter"/>
</dbReference>
<dbReference type="PANTHER" id="PTHR43507:SF20">
    <property type="entry name" value="NADH-UBIQUINONE OXIDOREDUCTASE CHAIN 4"/>
    <property type="match status" value="1"/>
</dbReference>
<dbReference type="GO" id="GO:0031966">
    <property type="term" value="C:mitochondrial membrane"/>
    <property type="evidence" value="ECO:0007669"/>
    <property type="project" value="UniProtKB-SubCell"/>
</dbReference>
<feature type="transmembrane region" description="Helical" evidence="16">
    <location>
        <begin position="133"/>
        <end position="158"/>
    </location>
</feature>
<feature type="transmembrane region" description="Helical" evidence="16">
    <location>
        <begin position="100"/>
        <end position="121"/>
    </location>
</feature>
<keyword evidence="8" id="KW-1278">Translocase</keyword>
<evidence type="ECO:0000256" key="2">
    <source>
        <dbReference type="ARBA" id="ARBA00009025"/>
    </source>
</evidence>
<feature type="domain" description="NADH:quinone oxidoreductase/Mrp antiporter transmembrane" evidence="17">
    <location>
        <begin position="97"/>
        <end position="381"/>
    </location>
</feature>
<feature type="transmembrane region" description="Helical" evidence="16">
    <location>
        <begin position="44"/>
        <end position="63"/>
    </location>
</feature>
<dbReference type="GO" id="GO:0015990">
    <property type="term" value="P:electron transport coupled proton transport"/>
    <property type="evidence" value="ECO:0007669"/>
    <property type="project" value="TreeGrafter"/>
</dbReference>
<dbReference type="GO" id="GO:0042773">
    <property type="term" value="P:ATP synthesis coupled electron transport"/>
    <property type="evidence" value="ECO:0007669"/>
    <property type="project" value="InterPro"/>
</dbReference>
<evidence type="ECO:0000259" key="17">
    <source>
        <dbReference type="Pfam" id="PF00361"/>
    </source>
</evidence>
<dbReference type="Pfam" id="PF01059">
    <property type="entry name" value="Oxidored_q5_N"/>
    <property type="match status" value="1"/>
</dbReference>
<dbReference type="EMBL" id="OR637230">
    <property type="protein sequence ID" value="XDF18976.1"/>
    <property type="molecule type" value="Genomic_DNA"/>
</dbReference>
<feature type="transmembrane region" description="Helical" evidence="16">
    <location>
        <begin position="245"/>
        <end position="262"/>
    </location>
</feature>
<evidence type="ECO:0000256" key="3">
    <source>
        <dbReference type="ARBA" id="ARBA00012944"/>
    </source>
</evidence>
<gene>
    <name evidence="19" type="primary">nad4</name>
</gene>
<feature type="transmembrane region" description="Helical" evidence="16">
    <location>
        <begin position="373"/>
        <end position="398"/>
    </location>
</feature>
<evidence type="ECO:0000256" key="10">
    <source>
        <dbReference type="ARBA" id="ARBA00022989"/>
    </source>
</evidence>
<comment type="function">
    <text evidence="16">Core subunit of the mitochondrial membrane respiratory chain NADH dehydrogenase (Complex I) which catalyzes electron transfer from NADH through the respiratory chain, using ubiquinone as an electron acceptor. Essential for the catalytic activity and assembly of complex I.</text>
</comment>
<sequence>MLSFNKFKKFSSFVLPFSVITVMFSSMMYFSFPGLNYFSSIFKLDLMSVSLSTLSIMLVLFSMLMSYNILMSKNYSSLFISMMIILLATLVICFSTKSLVLFYIMFEFSLIPTISLIMIWGYQPERIQATLYLMMYTLSSALPMLMALLFISSSIHSMNIMYLPSSYQANLVYSSSGIIWWVAINTVFLVKLPMFIFHLWLPKAHVEAPVAGSMILAGILLKLGGYGFLRFAIISPFWYSNVSPFLISLSLWGAVFSAFICIQQTDLKSLIAFSSVSHMALMMAAALSLTSVGWKSSLTIMIAHGLCSSALFAYAAIIYEMSNTRNIYLIKGFLILLPNLTPAWFLLSAFNLGAPPSMNMMGEVMALSSSLSFSVMLMPNLILSMFLVGLYCMIMYTLVSHGQLPNFYNPSFSPSSRLFLVIYAHLPILLIFSLKPELFANWI</sequence>
<keyword evidence="6 16" id="KW-0679">Respiratory chain</keyword>
<evidence type="ECO:0000256" key="12">
    <source>
        <dbReference type="ARBA" id="ARBA00023075"/>
    </source>
</evidence>
<keyword evidence="5 16" id="KW-0813">Transport</keyword>